<dbReference type="Proteomes" id="UP000038009">
    <property type="component" value="Unassembled WGS sequence"/>
</dbReference>
<name>A0A0N1I2F7_LEPSE</name>
<accession>A0A0N1I2F7</accession>
<organism evidence="2 3">
    <name type="scientific">Leptomonas seymouri</name>
    <dbReference type="NCBI Taxonomy" id="5684"/>
    <lineage>
        <taxon>Eukaryota</taxon>
        <taxon>Discoba</taxon>
        <taxon>Euglenozoa</taxon>
        <taxon>Kinetoplastea</taxon>
        <taxon>Metakinetoplastina</taxon>
        <taxon>Trypanosomatida</taxon>
        <taxon>Trypanosomatidae</taxon>
        <taxon>Leishmaniinae</taxon>
        <taxon>Leptomonas</taxon>
    </lineage>
</organism>
<feature type="region of interest" description="Disordered" evidence="1">
    <location>
        <begin position="67"/>
        <end position="108"/>
    </location>
</feature>
<feature type="compositionally biased region" description="Basic and acidic residues" evidence="1">
    <location>
        <begin position="82"/>
        <end position="91"/>
    </location>
</feature>
<gene>
    <name evidence="2" type="ORF">ABL78_6178</name>
</gene>
<dbReference type="VEuPathDB" id="TriTrypDB:Lsey_0233_0040"/>
<sequence length="189" mass="21448">MTSTSTPLTEAETQGMSTAELRINLERCARLIDHPSLLQRLPDHGEGIRHRHVLFTKEVERREIESAKAKTTTDEAPPTTEALERRRRDNETAQLAEASKMATSPADAAREIGEKYKHCRVSVEDTVRRMYEGVVSEAEVQRIVQSVPPSYFLTYEETCAMERRLAKEARRAELQKLAAESARQSLKPQ</sequence>
<evidence type="ECO:0000313" key="3">
    <source>
        <dbReference type="Proteomes" id="UP000038009"/>
    </source>
</evidence>
<dbReference type="AlphaFoldDB" id="A0A0N1I2F7"/>
<protein>
    <submittedName>
        <fullName evidence="2">Uncharacterized protein</fullName>
    </submittedName>
</protein>
<keyword evidence="3" id="KW-1185">Reference proteome</keyword>
<proteinExistence type="predicted"/>
<dbReference type="OMA" id="ETCAMER"/>
<evidence type="ECO:0000256" key="1">
    <source>
        <dbReference type="SAM" id="MobiDB-lite"/>
    </source>
</evidence>
<evidence type="ECO:0000313" key="2">
    <source>
        <dbReference type="EMBL" id="KPI84760.1"/>
    </source>
</evidence>
<reference evidence="2 3" key="1">
    <citation type="journal article" date="2015" name="PLoS Pathog.">
        <title>Leptomonas seymouri: Adaptations to the Dixenous Life Cycle Analyzed by Genome Sequencing, Transcriptome Profiling and Co-infection with Leishmania donovani.</title>
        <authorList>
            <person name="Kraeva N."/>
            <person name="Butenko A."/>
            <person name="Hlavacova J."/>
            <person name="Kostygov A."/>
            <person name="Myskova J."/>
            <person name="Grybchuk D."/>
            <person name="Lestinova T."/>
            <person name="Votypka J."/>
            <person name="Volf P."/>
            <person name="Opperdoes F."/>
            <person name="Flegontov P."/>
            <person name="Lukes J."/>
            <person name="Yurchenko V."/>
        </authorList>
    </citation>
    <scope>NUCLEOTIDE SEQUENCE [LARGE SCALE GENOMIC DNA]</scope>
    <source>
        <strain evidence="2 3">ATCC 30220</strain>
    </source>
</reference>
<comment type="caution">
    <text evidence="2">The sequence shown here is derived from an EMBL/GenBank/DDBJ whole genome shotgun (WGS) entry which is preliminary data.</text>
</comment>
<dbReference type="EMBL" id="LJSK01000233">
    <property type="protein sequence ID" value="KPI84760.1"/>
    <property type="molecule type" value="Genomic_DNA"/>
</dbReference>
<dbReference type="OrthoDB" id="264736at2759"/>